<dbReference type="AlphaFoldDB" id="A0A1N7QHR9"/>
<gene>
    <name evidence="1" type="ORF">SAMN05421580_1216</name>
</gene>
<dbReference type="RefSeq" id="WP_076486508.1">
    <property type="nucleotide sequence ID" value="NZ_FTOG01000021.1"/>
</dbReference>
<keyword evidence="2" id="KW-1185">Reference proteome</keyword>
<accession>A0A1N7QHR9</accession>
<dbReference type="EMBL" id="FTOG01000021">
    <property type="protein sequence ID" value="SIT22420.1"/>
    <property type="molecule type" value="Genomic_DNA"/>
</dbReference>
<name>A0A1N7QHR9_9RHOB</name>
<sequence length="71" mass="7764">MGVVDLDQAIRLEMPLQGGAMRGMIGAQYQGREMDFDELVREGQYWALACGFAPKASFDLIVGGSACRAFF</sequence>
<reference evidence="2" key="1">
    <citation type="submission" date="2017-01" db="EMBL/GenBank/DDBJ databases">
        <authorList>
            <person name="Varghese N."/>
            <person name="Submissions S."/>
        </authorList>
    </citation>
    <scope>NUCLEOTIDE SEQUENCE [LARGE SCALE GENOMIC DNA]</scope>
    <source>
        <strain evidence="2">DSM 19945</strain>
    </source>
</reference>
<organism evidence="1 2">
    <name type="scientific">Rhodobacter aestuarii</name>
    <dbReference type="NCBI Taxonomy" id="453582"/>
    <lineage>
        <taxon>Bacteria</taxon>
        <taxon>Pseudomonadati</taxon>
        <taxon>Pseudomonadota</taxon>
        <taxon>Alphaproteobacteria</taxon>
        <taxon>Rhodobacterales</taxon>
        <taxon>Rhodobacter group</taxon>
        <taxon>Rhodobacter</taxon>
    </lineage>
</organism>
<protein>
    <submittedName>
        <fullName evidence="1">Uncharacterized protein</fullName>
    </submittedName>
</protein>
<dbReference type="Proteomes" id="UP000186221">
    <property type="component" value="Unassembled WGS sequence"/>
</dbReference>
<evidence type="ECO:0000313" key="1">
    <source>
        <dbReference type="EMBL" id="SIT22420.1"/>
    </source>
</evidence>
<proteinExistence type="predicted"/>
<dbReference type="STRING" id="453582.SAMN05421580_1216"/>
<evidence type="ECO:0000313" key="2">
    <source>
        <dbReference type="Proteomes" id="UP000186221"/>
    </source>
</evidence>